<dbReference type="EMBL" id="BT087189">
    <property type="protein sequence ID" value="ACR37542.1"/>
    <property type="molecule type" value="mRNA"/>
</dbReference>
<name>C4J8P2_MAIZE</name>
<reference evidence="1" key="1">
    <citation type="journal article" date="2009" name="PLoS Genet.">
        <title>Sequencing, mapping, and analysis of 27,455 maize full-length cDNAs.</title>
        <authorList>
            <person name="Soderlund C."/>
            <person name="Descour A."/>
            <person name="Kudrna D."/>
            <person name="Bomhoff M."/>
            <person name="Boyd L."/>
            <person name="Currie J."/>
            <person name="Angelova A."/>
            <person name="Collura K."/>
            <person name="Wissotski M."/>
            <person name="Ashley E."/>
            <person name="Morrow D."/>
            <person name="Fernandes J."/>
            <person name="Walbot V."/>
            <person name="Yu Y."/>
        </authorList>
    </citation>
    <scope>NUCLEOTIDE SEQUENCE</scope>
    <source>
        <strain evidence="1">B73</strain>
    </source>
</reference>
<accession>C4J8P2</accession>
<organism evidence="1">
    <name type="scientific">Zea mays</name>
    <name type="common">Maize</name>
    <dbReference type="NCBI Taxonomy" id="4577"/>
    <lineage>
        <taxon>Eukaryota</taxon>
        <taxon>Viridiplantae</taxon>
        <taxon>Streptophyta</taxon>
        <taxon>Embryophyta</taxon>
        <taxon>Tracheophyta</taxon>
        <taxon>Spermatophyta</taxon>
        <taxon>Magnoliopsida</taxon>
        <taxon>Liliopsida</taxon>
        <taxon>Poales</taxon>
        <taxon>Poaceae</taxon>
        <taxon>PACMAD clade</taxon>
        <taxon>Panicoideae</taxon>
        <taxon>Andropogonodae</taxon>
        <taxon>Andropogoneae</taxon>
        <taxon>Tripsacinae</taxon>
        <taxon>Zea</taxon>
    </lineage>
</organism>
<proteinExistence type="evidence at transcript level"/>
<dbReference type="AlphaFoldDB" id="C4J8P2"/>
<protein>
    <submittedName>
        <fullName evidence="1">Uncharacterized protein</fullName>
    </submittedName>
</protein>
<evidence type="ECO:0000313" key="1">
    <source>
        <dbReference type="EMBL" id="ACR37542.1"/>
    </source>
</evidence>
<sequence length="27" mass="3326">MTNTPYMDFLHMLIEYFVCRFNARTPN</sequence>
<reference evidence="1" key="2">
    <citation type="submission" date="2012-06" db="EMBL/GenBank/DDBJ databases">
        <authorList>
            <person name="Yu Y."/>
            <person name="Currie J."/>
            <person name="Lomeli R."/>
            <person name="Angelova A."/>
            <person name="Collura K."/>
            <person name="Wissotski M."/>
            <person name="Campos D."/>
            <person name="Kudrna D."/>
            <person name="Golser W."/>
            <person name="Ashely E."/>
            <person name="Descour A."/>
            <person name="Fernandes J."/>
            <person name="Soderlund C."/>
            <person name="Walbot V."/>
        </authorList>
    </citation>
    <scope>NUCLEOTIDE SEQUENCE</scope>
    <source>
        <strain evidence="1">B73</strain>
    </source>
</reference>